<keyword evidence="2 6" id="KW-0813">Transport</keyword>
<proteinExistence type="inferred from homology"/>
<keyword evidence="5 6" id="KW-0472">Membrane</keyword>
<name>A0A1I1WIA9_9BACT</name>
<dbReference type="GO" id="GO:0005315">
    <property type="term" value="F:phosphate transmembrane transporter activity"/>
    <property type="evidence" value="ECO:0007669"/>
    <property type="project" value="InterPro"/>
</dbReference>
<feature type="transmembrane region" description="Helical" evidence="6">
    <location>
        <begin position="45"/>
        <end position="65"/>
    </location>
</feature>
<organism evidence="7 8">
    <name type="scientific">Thermophagus xiamenensis</name>
    <dbReference type="NCBI Taxonomy" id="385682"/>
    <lineage>
        <taxon>Bacteria</taxon>
        <taxon>Pseudomonadati</taxon>
        <taxon>Bacteroidota</taxon>
        <taxon>Bacteroidia</taxon>
        <taxon>Marinilabiliales</taxon>
        <taxon>Marinilabiliaceae</taxon>
        <taxon>Thermophagus</taxon>
    </lineage>
</organism>
<evidence type="ECO:0000256" key="6">
    <source>
        <dbReference type="RuleBase" id="RU363058"/>
    </source>
</evidence>
<feature type="transmembrane region" description="Helical" evidence="6">
    <location>
        <begin position="309"/>
        <end position="328"/>
    </location>
</feature>
<evidence type="ECO:0000256" key="5">
    <source>
        <dbReference type="ARBA" id="ARBA00023136"/>
    </source>
</evidence>
<feature type="transmembrane region" description="Helical" evidence="6">
    <location>
        <begin position="110"/>
        <end position="128"/>
    </location>
</feature>
<dbReference type="RefSeq" id="WP_010528183.1">
    <property type="nucleotide sequence ID" value="NZ_AFSL01000073.1"/>
</dbReference>
<feature type="transmembrane region" description="Helical" evidence="6">
    <location>
        <begin position="6"/>
        <end position="24"/>
    </location>
</feature>
<reference evidence="7 8" key="1">
    <citation type="submission" date="2016-10" db="EMBL/GenBank/DDBJ databases">
        <authorList>
            <person name="de Groot N.N."/>
        </authorList>
    </citation>
    <scope>NUCLEOTIDE SEQUENCE [LARGE SCALE GENOMIC DNA]</scope>
    <source>
        <strain evidence="7 8">DSM 19012</strain>
    </source>
</reference>
<keyword evidence="4 6" id="KW-1133">Transmembrane helix</keyword>
<keyword evidence="3 6" id="KW-0812">Transmembrane</keyword>
<feature type="transmembrane region" description="Helical" evidence="6">
    <location>
        <begin position="225"/>
        <end position="248"/>
    </location>
</feature>
<dbReference type="GO" id="GO:0016020">
    <property type="term" value="C:membrane"/>
    <property type="evidence" value="ECO:0007669"/>
    <property type="project" value="UniProtKB-SubCell"/>
</dbReference>
<evidence type="ECO:0000256" key="4">
    <source>
        <dbReference type="ARBA" id="ARBA00022989"/>
    </source>
</evidence>
<feature type="transmembrane region" description="Helical" evidence="6">
    <location>
        <begin position="148"/>
        <end position="172"/>
    </location>
</feature>
<dbReference type="InterPro" id="IPR001204">
    <property type="entry name" value="Phos_transporter"/>
</dbReference>
<keyword evidence="8" id="KW-1185">Reference proteome</keyword>
<dbReference type="OrthoDB" id="1110016at2"/>
<protein>
    <recommendedName>
        <fullName evidence="6">Phosphate transporter</fullName>
    </recommendedName>
</protein>
<feature type="transmembrane region" description="Helical" evidence="6">
    <location>
        <begin position="466"/>
        <end position="488"/>
    </location>
</feature>
<dbReference type="EMBL" id="FONA01000004">
    <property type="protein sequence ID" value="SFD93173.1"/>
    <property type="molecule type" value="Genomic_DNA"/>
</dbReference>
<comment type="similarity">
    <text evidence="6">Belongs to the inorganic phosphate transporter (PiT) (TC 2.A.20) family.</text>
</comment>
<accession>A0A1I1WIA9</accession>
<feature type="transmembrane region" description="Helical" evidence="6">
    <location>
        <begin position="184"/>
        <end position="205"/>
    </location>
</feature>
<evidence type="ECO:0000313" key="8">
    <source>
        <dbReference type="Proteomes" id="UP000181976"/>
    </source>
</evidence>
<gene>
    <name evidence="7" type="ORF">SAMN05444380_10456</name>
</gene>
<evidence type="ECO:0000256" key="1">
    <source>
        <dbReference type="ARBA" id="ARBA00004141"/>
    </source>
</evidence>
<dbReference type="PANTHER" id="PTHR11101:SF16">
    <property type="entry name" value="PHOSPHATE TRANSPORTER"/>
    <property type="match status" value="1"/>
</dbReference>
<dbReference type="eggNOG" id="COG0306">
    <property type="taxonomic scope" value="Bacteria"/>
</dbReference>
<keyword evidence="6" id="KW-0592">Phosphate transport</keyword>
<evidence type="ECO:0000256" key="2">
    <source>
        <dbReference type="ARBA" id="ARBA00022448"/>
    </source>
</evidence>
<evidence type="ECO:0000256" key="3">
    <source>
        <dbReference type="ARBA" id="ARBA00022692"/>
    </source>
</evidence>
<feature type="transmembrane region" description="Helical" evidence="6">
    <location>
        <begin position="77"/>
        <end position="98"/>
    </location>
</feature>
<dbReference type="AlphaFoldDB" id="A0A1I1WIA9"/>
<dbReference type="PANTHER" id="PTHR11101">
    <property type="entry name" value="PHOSPHATE TRANSPORTER"/>
    <property type="match status" value="1"/>
</dbReference>
<dbReference type="Pfam" id="PF01384">
    <property type="entry name" value="PHO4"/>
    <property type="match status" value="1"/>
</dbReference>
<dbReference type="STRING" id="385682.SAMN05444380_10456"/>
<feature type="transmembrane region" description="Helical" evidence="6">
    <location>
        <begin position="494"/>
        <end position="511"/>
    </location>
</feature>
<dbReference type="Proteomes" id="UP000181976">
    <property type="component" value="Unassembled WGS sequence"/>
</dbReference>
<evidence type="ECO:0000313" key="7">
    <source>
        <dbReference type="EMBL" id="SFD93173.1"/>
    </source>
</evidence>
<comment type="subcellular location">
    <subcellularLocation>
        <location evidence="1 6">Membrane</location>
        <topology evidence="1 6">Multi-pass membrane protein</topology>
    </subcellularLocation>
</comment>
<dbReference type="GO" id="GO:0035435">
    <property type="term" value="P:phosphate ion transmembrane transport"/>
    <property type="evidence" value="ECO:0007669"/>
    <property type="project" value="TreeGrafter"/>
</dbReference>
<dbReference type="InParanoid" id="A0A1I1WIA9"/>
<sequence>METIYLVIVGVLFLLAISDLVVGVSNDAVNFLNSAIGARIASFKVILSIAALGVFVGASFSGGMMEVARKGIFNPQFFLFEEIMIVFLAVMLTDIIILDLFNTFGLPTSTTVSIVFELLGAAIGVAVIKSFKNPEMVVADYINSAKALAIISGILLSVAISFTVGVITQFITRLIFSFNFKNRLKYLGGLWGGIAITAITYFLIVKGVKNATFISDSIRIWVTENAGIVISYSLIFWTLILQVLYWLFNFNILKFTVLTGTFALAMAFAGNDLVNFIGVPLAGLESFKIFKASGAPTATLLMDSLAGEIHTQAYLLVLAGLIMVITLWTSKKAKKVVQTSIDLGRQTEGEERFGSSFFARSIVRGSIAVSNSINQFIPTGIRNFINRQFDSSKYEEERQKLGKEAPSFDALRASVNLVVASILIAYATSMKLPLSTTYVTFMVAMGTSLADRAWGRESAVYRITGVVSVIGGWFLTAFSAATIAFMMATIMMFGGNYAIIALILLAAFMVYRTQVITKKQEKEIKRFQEMEIEDVNGEISSLKVLEKCQLNISEIINDLLKLYSNTLSYFEAEDRKHLKECVKEVDSLNKRTKKLKANIYNTVRKLQEDSVDSGLFYVQVIDYLRETVHSLTFIVKPCFEHLDNNHKVFSEDQFEEINILEGKIRSLLIKSYNMINKSDFTLLPELAEEQSNIIEVIKGMRKKQLKRIKKEKAGTKISMLYLSVLHETQNMLLHLINLLKAQRDFVKAIKEKKE</sequence>